<dbReference type="PANTHER" id="PTHR31638">
    <property type="entry name" value="DAZ-ASSOCIATED PROTEIN 2"/>
    <property type="match status" value="1"/>
</dbReference>
<keyword evidence="5" id="KW-0597">Phosphoprotein</keyword>
<keyword evidence="14" id="KW-1185">Reference proteome</keyword>
<comment type="subcellular location">
    <subcellularLocation>
        <location evidence="1">Cytoplasm</location>
        <location evidence="1">Stress granule</location>
    </subcellularLocation>
    <subcellularLocation>
        <location evidence="2">Nucleus speckle</location>
    </subcellularLocation>
</comment>
<feature type="compositionally biased region" description="Low complexity" evidence="11">
    <location>
        <begin position="261"/>
        <end position="272"/>
    </location>
</feature>
<dbReference type="InterPro" id="IPR022730">
    <property type="entry name" value="DAZ_assoc-2"/>
</dbReference>
<evidence type="ECO:0000313" key="14">
    <source>
        <dbReference type="Proteomes" id="UP001219934"/>
    </source>
</evidence>
<dbReference type="Pfam" id="PF00610">
    <property type="entry name" value="DEP"/>
    <property type="match status" value="1"/>
</dbReference>
<gene>
    <name evidence="13" type="ORF">JOQ06_007258</name>
</gene>
<dbReference type="EMBL" id="JAPTMU010000012">
    <property type="protein sequence ID" value="KAJ4934463.1"/>
    <property type="molecule type" value="Genomic_DNA"/>
</dbReference>
<proteinExistence type="predicted"/>
<evidence type="ECO:0000256" key="5">
    <source>
        <dbReference type="ARBA" id="ARBA00022553"/>
    </source>
</evidence>
<name>A0AAD6FI17_9TELE</name>
<accession>A0AAD6FI17</accession>
<dbReference type="CDD" id="cd04437">
    <property type="entry name" value="DEP_Epac"/>
    <property type="match status" value="1"/>
</dbReference>
<feature type="region of interest" description="Disordered" evidence="11">
    <location>
        <begin position="226"/>
        <end position="295"/>
    </location>
</feature>
<dbReference type="InterPro" id="IPR036388">
    <property type="entry name" value="WH-like_DNA-bd_sf"/>
</dbReference>
<evidence type="ECO:0000256" key="8">
    <source>
        <dbReference type="ARBA" id="ARBA00032174"/>
    </source>
</evidence>
<evidence type="ECO:0000256" key="10">
    <source>
        <dbReference type="ARBA" id="ARBA00045449"/>
    </source>
</evidence>
<comment type="function">
    <text evidence="10">In unstressed cells, promotes SIAH1-mediated polyubiquitination and degradation of the serine/threonine-protein kinase HIPK2, probably by acting as a loading factor that potentiates complex formation between HIPK2 and ubiquitin ligase SIAH1. In response to DNA damage, localizes to the nucleus following phosphorylation by HIPK2 and modulates the expression of a subset of TP53/p53 target genes by binding to TP53 at target gene promoters. This limits the expression of a number of cell death-mediating TP53 target genes, reducing DNA damage-induced cell death. Enhances the binding of transcription factor TCF7L2/TCF4, a Wnt signaling pathway effector, to the promoters of target genes. Plays a role in stress granule formation.</text>
</comment>
<evidence type="ECO:0000313" key="13">
    <source>
        <dbReference type="EMBL" id="KAJ4934463.1"/>
    </source>
</evidence>
<evidence type="ECO:0000256" key="7">
    <source>
        <dbReference type="ARBA" id="ARBA00023242"/>
    </source>
</evidence>
<dbReference type="Pfam" id="PF11029">
    <property type="entry name" value="DAZAP2"/>
    <property type="match status" value="1"/>
</dbReference>
<evidence type="ECO:0000256" key="2">
    <source>
        <dbReference type="ARBA" id="ARBA00004324"/>
    </source>
</evidence>
<evidence type="ECO:0000256" key="11">
    <source>
        <dbReference type="SAM" id="MobiDB-lite"/>
    </source>
</evidence>
<dbReference type="InterPro" id="IPR036390">
    <property type="entry name" value="WH_DNA-bd_sf"/>
</dbReference>
<evidence type="ECO:0000259" key="12">
    <source>
        <dbReference type="PROSITE" id="PS50186"/>
    </source>
</evidence>
<dbReference type="PROSITE" id="PS50186">
    <property type="entry name" value="DEP"/>
    <property type="match status" value="1"/>
</dbReference>
<keyword evidence="4" id="KW-0963">Cytoplasm</keyword>
<keyword evidence="7" id="KW-0539">Nucleus</keyword>
<dbReference type="GO" id="GO:0035556">
    <property type="term" value="P:intracellular signal transduction"/>
    <property type="evidence" value="ECO:0007669"/>
    <property type="project" value="InterPro"/>
</dbReference>
<evidence type="ECO:0000256" key="3">
    <source>
        <dbReference type="ARBA" id="ARBA00014066"/>
    </source>
</evidence>
<reference evidence="13" key="1">
    <citation type="submission" date="2022-11" db="EMBL/GenBank/DDBJ databases">
        <title>Chromosome-level genome of Pogonophryne albipinna.</title>
        <authorList>
            <person name="Jo E."/>
        </authorList>
    </citation>
    <scope>NUCLEOTIDE SEQUENCE</scope>
    <source>
        <strain evidence="13">SGF0006</strain>
        <tissue evidence="13">Muscle</tissue>
    </source>
</reference>
<dbReference type="GO" id="GO:0016607">
    <property type="term" value="C:nuclear speck"/>
    <property type="evidence" value="ECO:0007669"/>
    <property type="project" value="UniProtKB-SubCell"/>
</dbReference>
<dbReference type="Gene3D" id="1.10.10.10">
    <property type="entry name" value="Winged helix-like DNA-binding domain superfamily/Winged helix DNA-binding domain"/>
    <property type="match status" value="1"/>
</dbReference>
<sequence>MFIKFLSDRVVKAARSVYSVLMERDSNLIRDRKHHLKTYRQCCSGKELVDWLMKQNECLASRSQAVGMWQVLLDEGILVHVKHELNFLDKDTQFYRFQECEFSLHHVSDEREEEELQEAVSLLAQLGPDALLTMILRKGSIKADFLTTKEPLLTVFYPKSYDISYRHNEPRRAAPSSGSYGLNLYSHVGSSCLPLTLQEAEADTQGGDQFMDKWCARGYKTTRYVTSEIRNPPDHHTTMNNKGNTPARMLSKQKAQDHPGSYPQQSVYPQQSTAPGYPPAMQMSPQAPPYTDTPPAYSEIYQPRYVLPHQVPGQVAQMSSHYPGAQMFMPMQPHMQVGQMGQNVPMAYYPMGAVYPPGSTVMVEGGYDAGARFTASSGVSIPPPPPGHPPNAAQLAAMQGANVVMAQRKNNFFLGGSNGGYTIW</sequence>
<dbReference type="Proteomes" id="UP001219934">
    <property type="component" value="Unassembled WGS sequence"/>
</dbReference>
<dbReference type="GO" id="GO:0010494">
    <property type="term" value="C:cytoplasmic stress granule"/>
    <property type="evidence" value="ECO:0007669"/>
    <property type="project" value="UniProtKB-SubCell"/>
</dbReference>
<protein>
    <recommendedName>
        <fullName evidence="3">DAZ-associated protein 2</fullName>
    </recommendedName>
    <alternativeName>
        <fullName evidence="8">Deleted in azoospermia-associated protein 2</fullName>
    </alternativeName>
    <alternativeName>
        <fullName evidence="9">Proline-rich transcript in brain protein</fullName>
    </alternativeName>
</protein>
<dbReference type="SUPFAM" id="SSF46785">
    <property type="entry name" value="Winged helix' DNA-binding domain"/>
    <property type="match status" value="1"/>
</dbReference>
<evidence type="ECO:0000256" key="1">
    <source>
        <dbReference type="ARBA" id="ARBA00004210"/>
    </source>
</evidence>
<dbReference type="InterPro" id="IPR000591">
    <property type="entry name" value="DEP_dom"/>
</dbReference>
<dbReference type="PANTHER" id="PTHR31638:SF3">
    <property type="entry name" value="DAZ-ASSOCIATED PROTEIN 2"/>
    <property type="match status" value="1"/>
</dbReference>
<keyword evidence="6" id="KW-0832">Ubl conjugation</keyword>
<organism evidence="13 14">
    <name type="scientific">Pogonophryne albipinna</name>
    <dbReference type="NCBI Taxonomy" id="1090488"/>
    <lineage>
        <taxon>Eukaryota</taxon>
        <taxon>Metazoa</taxon>
        <taxon>Chordata</taxon>
        <taxon>Craniata</taxon>
        <taxon>Vertebrata</taxon>
        <taxon>Euteleostomi</taxon>
        <taxon>Actinopterygii</taxon>
        <taxon>Neopterygii</taxon>
        <taxon>Teleostei</taxon>
        <taxon>Neoteleostei</taxon>
        <taxon>Acanthomorphata</taxon>
        <taxon>Eupercaria</taxon>
        <taxon>Perciformes</taxon>
        <taxon>Notothenioidei</taxon>
        <taxon>Pogonophryne</taxon>
    </lineage>
</organism>
<comment type="caution">
    <text evidence="13">The sequence shown here is derived from an EMBL/GenBank/DDBJ whole genome shotgun (WGS) entry which is preliminary data.</text>
</comment>
<evidence type="ECO:0000256" key="9">
    <source>
        <dbReference type="ARBA" id="ARBA00034352"/>
    </source>
</evidence>
<dbReference type="AlphaFoldDB" id="A0AAD6FI17"/>
<dbReference type="SMART" id="SM00049">
    <property type="entry name" value="DEP"/>
    <property type="match status" value="1"/>
</dbReference>
<feature type="domain" description="DEP" evidence="12">
    <location>
        <begin position="23"/>
        <end position="99"/>
    </location>
</feature>
<evidence type="ECO:0000256" key="4">
    <source>
        <dbReference type="ARBA" id="ARBA00022490"/>
    </source>
</evidence>
<evidence type="ECO:0000256" key="6">
    <source>
        <dbReference type="ARBA" id="ARBA00022843"/>
    </source>
</evidence>